<dbReference type="Proteomes" id="UP000196138">
    <property type="component" value="Chromosome"/>
</dbReference>
<dbReference type="RefSeq" id="WP_087276921.1">
    <property type="nucleotide sequence ID" value="NZ_CP021455.1"/>
</dbReference>
<reference evidence="1 2" key="1">
    <citation type="submission" date="2017-05" db="EMBL/GenBank/DDBJ databases">
        <authorList>
            <person name="Song R."/>
            <person name="Chenine A.L."/>
            <person name="Ruprecht R.M."/>
        </authorList>
    </citation>
    <scope>NUCLEOTIDE SEQUENCE [LARGE SCALE GENOMIC DNA]</scope>
    <source>
        <strain evidence="1 2">DSM 26136</strain>
    </source>
</reference>
<dbReference type="EMBL" id="CP021455">
    <property type="protein sequence ID" value="ARU03737.1"/>
    <property type="molecule type" value="Genomic_DNA"/>
</dbReference>
<dbReference type="InterPro" id="IPR012348">
    <property type="entry name" value="RNR-like"/>
</dbReference>
<evidence type="ECO:0000313" key="2">
    <source>
        <dbReference type="Proteomes" id="UP000196138"/>
    </source>
</evidence>
<accession>A0A1Y0EJI2</accession>
<gene>
    <name evidence="1" type="ORF">CCO03_02690</name>
</gene>
<dbReference type="OrthoDB" id="581372at2"/>
<dbReference type="KEGG" id="cser:CCO03_02690"/>
<keyword evidence="2" id="KW-1185">Reference proteome</keyword>
<dbReference type="Gene3D" id="1.10.620.20">
    <property type="entry name" value="Ribonucleotide Reductase, subunit A"/>
    <property type="match status" value="1"/>
</dbReference>
<organism evidence="1 2">
    <name type="scientific">Comamonas serinivorans</name>
    <dbReference type="NCBI Taxonomy" id="1082851"/>
    <lineage>
        <taxon>Bacteria</taxon>
        <taxon>Pseudomonadati</taxon>
        <taxon>Pseudomonadota</taxon>
        <taxon>Betaproteobacteria</taxon>
        <taxon>Burkholderiales</taxon>
        <taxon>Comamonadaceae</taxon>
        <taxon>Comamonas</taxon>
    </lineage>
</organism>
<dbReference type="AlphaFoldDB" id="A0A1Y0EJI2"/>
<proteinExistence type="predicted"/>
<dbReference type="InterPro" id="IPR009078">
    <property type="entry name" value="Ferritin-like_SF"/>
</dbReference>
<name>A0A1Y0EJI2_9BURK</name>
<sequence>MRDGHWTIDDLHLEAIDHAAIRDDDTLFYLACSASFIESGSDLYTRNLVQYYDGDADVTRWLDEQWEPEELQHGRALRAYVNHVWPEFDWDAAYASFLREYAGYCKVELLAATRGLEMSARCVVEMGTATYYWALAKEAREPVFVDLAHRIANDEVSHYKHFYRYFRAYRERERLSRWRVFGTLARRTWELRSEDADCAVRHIARWRNPAQAEDKAYLNAVSSRLRRVVSRHMNAGTTLKMLLRPLDLPPRVEALVRAPIEVFMNRVFLR</sequence>
<dbReference type="GO" id="GO:0016491">
    <property type="term" value="F:oxidoreductase activity"/>
    <property type="evidence" value="ECO:0007669"/>
    <property type="project" value="InterPro"/>
</dbReference>
<protein>
    <submittedName>
        <fullName evidence="1">Ferritin</fullName>
    </submittedName>
</protein>
<dbReference type="SUPFAM" id="SSF47240">
    <property type="entry name" value="Ferritin-like"/>
    <property type="match status" value="1"/>
</dbReference>
<dbReference type="CDD" id="cd00657">
    <property type="entry name" value="Ferritin_like"/>
    <property type="match status" value="1"/>
</dbReference>
<evidence type="ECO:0000313" key="1">
    <source>
        <dbReference type="EMBL" id="ARU03737.1"/>
    </source>
</evidence>